<keyword evidence="3" id="KW-0540">Nuclease</keyword>
<dbReference type="Pfam" id="PF17146">
    <property type="entry name" value="PIN_6"/>
    <property type="match status" value="1"/>
</dbReference>
<dbReference type="InterPro" id="IPR014881">
    <property type="entry name" value="NOB1_Zn-bd"/>
</dbReference>
<dbReference type="GO" id="GO:0046872">
    <property type="term" value="F:metal ion binding"/>
    <property type="evidence" value="ECO:0007669"/>
    <property type="project" value="UniProtKB-UniRule"/>
</dbReference>
<dbReference type="PANTHER" id="PTHR12814:SF2">
    <property type="entry name" value="RNA-BINDING PROTEIN NOB1"/>
    <property type="match status" value="1"/>
</dbReference>
<dbReference type="STRING" id="857967.G0QX67"/>
<dbReference type="GO" id="GO:0005737">
    <property type="term" value="C:cytoplasm"/>
    <property type="evidence" value="ECO:0007669"/>
    <property type="project" value="UniProtKB-ARBA"/>
</dbReference>
<evidence type="ECO:0000256" key="3">
    <source>
        <dbReference type="ARBA" id="ARBA00022722"/>
    </source>
</evidence>
<feature type="compositionally biased region" description="Acidic residues" evidence="10">
    <location>
        <begin position="165"/>
        <end position="181"/>
    </location>
</feature>
<evidence type="ECO:0000256" key="7">
    <source>
        <dbReference type="ARBA" id="ARBA00023242"/>
    </source>
</evidence>
<feature type="binding site" evidence="9">
    <location>
        <position position="345"/>
    </location>
    <ligand>
        <name>Zn(2+)</name>
        <dbReference type="ChEBI" id="CHEBI:29105"/>
    </ligand>
</feature>
<evidence type="ECO:0000256" key="9">
    <source>
        <dbReference type="PIRSR" id="PIRSR037125-1"/>
    </source>
</evidence>
<evidence type="ECO:0000256" key="8">
    <source>
        <dbReference type="PIRNR" id="PIRNR037125"/>
    </source>
</evidence>
<keyword evidence="6 8" id="KW-0862">Zinc</keyword>
<dbReference type="Gene3D" id="6.20.210.10">
    <property type="entry name" value="Nin one binding (NOB1), Zn-ribbon-like"/>
    <property type="match status" value="1"/>
</dbReference>
<feature type="compositionally biased region" description="Basic and acidic residues" evidence="10">
    <location>
        <begin position="154"/>
        <end position="164"/>
    </location>
</feature>
<feature type="domain" description="PIN" evidence="11">
    <location>
        <begin position="42"/>
        <end position="233"/>
    </location>
</feature>
<dbReference type="GeneID" id="14906299"/>
<dbReference type="OrthoDB" id="306888at2759"/>
<gene>
    <name evidence="12" type="ORF">IMG5_138700</name>
</gene>
<dbReference type="AlphaFoldDB" id="G0QX67"/>
<dbReference type="InterPro" id="IPR033411">
    <property type="entry name" value="Ribonuclease_PIN"/>
</dbReference>
<dbReference type="InterPro" id="IPR002716">
    <property type="entry name" value="PIN_dom"/>
</dbReference>
<evidence type="ECO:0000256" key="6">
    <source>
        <dbReference type="ARBA" id="ARBA00022833"/>
    </source>
</evidence>
<dbReference type="GO" id="GO:0030490">
    <property type="term" value="P:maturation of SSU-rRNA"/>
    <property type="evidence" value="ECO:0007669"/>
    <property type="project" value="TreeGrafter"/>
</dbReference>
<organism evidence="12 13">
    <name type="scientific">Ichthyophthirius multifiliis</name>
    <name type="common">White spot disease agent</name>
    <name type="synonym">Ich</name>
    <dbReference type="NCBI Taxonomy" id="5932"/>
    <lineage>
        <taxon>Eukaryota</taxon>
        <taxon>Sar</taxon>
        <taxon>Alveolata</taxon>
        <taxon>Ciliophora</taxon>
        <taxon>Intramacronucleata</taxon>
        <taxon>Oligohymenophorea</taxon>
        <taxon>Hymenostomatida</taxon>
        <taxon>Ophryoglenina</taxon>
        <taxon>Ichthyophthirius</taxon>
    </lineage>
</organism>
<evidence type="ECO:0000313" key="12">
    <source>
        <dbReference type="EMBL" id="EGR30184.1"/>
    </source>
</evidence>
<dbReference type="Proteomes" id="UP000008983">
    <property type="component" value="Unassembled WGS sequence"/>
</dbReference>
<dbReference type="SMART" id="SM00670">
    <property type="entry name" value="PINc"/>
    <property type="match status" value="1"/>
</dbReference>
<sequence>MWDQDLAQFQDNQNEGNLNVRKKHNQIKLIKIKQKEIRFQKKKIVIDTNAFIKCLDLQKMSLTYDLYTTSEVIFEIKDKKAREKYQALCLNIQIKEPSNTAKAQIQKFSVLTGDNASLSNADIDLLALCYTFSEENNTSNLLRKQPLEAQEAYPKQKEGDAQKPEEEEEEEEEEKEEEEKEKEEKQNQDEDDEWTTVKQKQVKDKKIQNNRSEFENDQNNQNNINNNDINLNNQNEKNQNQMNLKENIQNQDEIESDSSEDDCEGWINNENLHLYKEQGHEKASSEENQFGFSLMTVDYSMQNVALQMGIPLISIDGMLIRKARKFVLECFACYEIIKDTKKQFCPKCQNHTLLKVSCSINADGTIKLYRKKNFQLCKKGFIYSIPNPKTGRNAHNIVLREDELLQGSKLIKVKIANKIQDKEYKKNMADFENGFGFGEIRSNKISTRDIQFGYGKINANNPNQFRRYKNKN</sequence>
<dbReference type="Gene3D" id="3.40.50.1010">
    <property type="entry name" value="5'-nuclease"/>
    <property type="match status" value="1"/>
</dbReference>
<dbReference type="PIRSF" id="PIRSF037125">
    <property type="entry name" value="D-site_20S_pre-rRNA_nuclease"/>
    <property type="match status" value="1"/>
</dbReference>
<keyword evidence="7 8" id="KW-0539">Nucleus</keyword>
<proteinExistence type="inferred from homology"/>
<feature type="binding site" evidence="9">
    <location>
        <position position="330"/>
    </location>
    <ligand>
        <name>Zn(2+)</name>
        <dbReference type="ChEBI" id="CHEBI:29105"/>
    </ligand>
</feature>
<protein>
    <submittedName>
        <fullName evidence="12">Nin1 rpn12 binding protein, putative</fullName>
        <ecNumber evidence="12">3.1.1.3</ecNumber>
    </submittedName>
</protein>
<evidence type="ECO:0000256" key="10">
    <source>
        <dbReference type="SAM" id="MobiDB-lite"/>
    </source>
</evidence>
<evidence type="ECO:0000256" key="1">
    <source>
        <dbReference type="ARBA" id="ARBA00004123"/>
    </source>
</evidence>
<evidence type="ECO:0000259" key="11">
    <source>
        <dbReference type="SMART" id="SM00670"/>
    </source>
</evidence>
<dbReference type="RefSeq" id="XP_004031746.1">
    <property type="nucleotide sequence ID" value="XM_004031700.1"/>
</dbReference>
<reference evidence="12 13" key="1">
    <citation type="submission" date="2011-07" db="EMBL/GenBank/DDBJ databases">
        <authorList>
            <person name="Coyne R."/>
            <person name="Brami D."/>
            <person name="Johnson J."/>
            <person name="Hostetler J."/>
            <person name="Hannick L."/>
            <person name="Clark T."/>
            <person name="Cassidy-Hanley D."/>
            <person name="Inman J."/>
        </authorList>
    </citation>
    <scope>NUCLEOTIDE SEQUENCE [LARGE SCALE GENOMIC DNA]</scope>
    <source>
        <strain evidence="12 13">G5</strain>
    </source>
</reference>
<dbReference type="EMBL" id="GL984037">
    <property type="protein sequence ID" value="EGR30184.1"/>
    <property type="molecule type" value="Genomic_DNA"/>
</dbReference>
<dbReference type="CDD" id="cd09876">
    <property type="entry name" value="PIN_Nob1-like"/>
    <property type="match status" value="1"/>
</dbReference>
<accession>G0QX67</accession>
<name>G0QX67_ICHMU</name>
<dbReference type="GO" id="GO:0004806">
    <property type="term" value="F:triacylglycerol lipase activity"/>
    <property type="evidence" value="ECO:0007669"/>
    <property type="project" value="UniProtKB-EC"/>
</dbReference>
<evidence type="ECO:0000256" key="4">
    <source>
        <dbReference type="ARBA" id="ARBA00022723"/>
    </source>
</evidence>
<dbReference type="EC" id="3.1.1.3" evidence="12"/>
<feature type="compositionally biased region" description="Low complexity" evidence="10">
    <location>
        <begin position="217"/>
        <end position="234"/>
    </location>
</feature>
<evidence type="ECO:0000313" key="13">
    <source>
        <dbReference type="Proteomes" id="UP000008983"/>
    </source>
</evidence>
<dbReference type="SUPFAM" id="SSF144206">
    <property type="entry name" value="NOB1 zinc finger-like"/>
    <property type="match status" value="1"/>
</dbReference>
<dbReference type="GO" id="GO:0004521">
    <property type="term" value="F:RNA endonuclease activity"/>
    <property type="evidence" value="ECO:0007669"/>
    <property type="project" value="UniProtKB-UniRule"/>
</dbReference>
<dbReference type="InterPro" id="IPR017117">
    <property type="entry name" value="Nob1_euk"/>
</dbReference>
<dbReference type="eggNOG" id="KOG2463">
    <property type="taxonomic scope" value="Eukaryota"/>
</dbReference>
<dbReference type="InParanoid" id="G0QX67"/>
<dbReference type="FunFam" id="3.40.50.1010:FF:000020">
    <property type="entry name" value="20S-pre-rRNA D-site endonuclease NOB1"/>
    <property type="match status" value="1"/>
</dbReference>
<dbReference type="InterPro" id="IPR039907">
    <property type="entry name" value="NOB1"/>
</dbReference>
<keyword evidence="4 8" id="KW-0479">Metal-binding</keyword>
<evidence type="ECO:0000256" key="2">
    <source>
        <dbReference type="ARBA" id="ARBA00005858"/>
    </source>
</evidence>
<dbReference type="GO" id="GO:0031981">
    <property type="term" value="C:nuclear lumen"/>
    <property type="evidence" value="ECO:0007669"/>
    <property type="project" value="UniProtKB-ARBA"/>
</dbReference>
<feature type="binding site" evidence="9">
    <location>
        <position position="348"/>
    </location>
    <ligand>
        <name>Zn(2+)</name>
        <dbReference type="ChEBI" id="CHEBI:29105"/>
    </ligand>
</feature>
<keyword evidence="5 12" id="KW-0378">Hydrolase</keyword>
<keyword evidence="13" id="KW-1185">Reference proteome</keyword>
<feature type="binding site" evidence="9">
    <location>
        <position position="333"/>
    </location>
    <ligand>
        <name>Zn(2+)</name>
        <dbReference type="ChEBI" id="CHEBI:29105"/>
    </ligand>
</feature>
<dbReference type="PANTHER" id="PTHR12814">
    <property type="entry name" value="RNA-BINDING PROTEIN NOB1"/>
    <property type="match status" value="1"/>
</dbReference>
<dbReference type="OMA" id="DYAMQNT"/>
<evidence type="ECO:0000256" key="5">
    <source>
        <dbReference type="ARBA" id="ARBA00022801"/>
    </source>
</evidence>
<dbReference type="Pfam" id="PF08772">
    <property type="entry name" value="Zn_ribbon_NOB1"/>
    <property type="match status" value="1"/>
</dbReference>
<feature type="region of interest" description="Disordered" evidence="10">
    <location>
        <begin position="151"/>
        <end position="234"/>
    </location>
</feature>
<dbReference type="InterPro" id="IPR036283">
    <property type="entry name" value="NOB1_Zf-like_sf"/>
</dbReference>
<dbReference type="GO" id="GO:0030688">
    <property type="term" value="C:preribosome, small subunit precursor"/>
    <property type="evidence" value="ECO:0007669"/>
    <property type="project" value="TreeGrafter"/>
</dbReference>
<comment type="similarity">
    <text evidence="2 8">Belongs to the NOB1 family.</text>
</comment>
<dbReference type="FunCoup" id="G0QX67">
    <property type="interactions" value="434"/>
</dbReference>
<comment type="subcellular location">
    <subcellularLocation>
        <location evidence="1">Nucleus</location>
    </subcellularLocation>
</comment>